<dbReference type="Pfam" id="PF00092">
    <property type="entry name" value="VWA"/>
    <property type="match status" value="1"/>
</dbReference>
<dbReference type="Pfam" id="PF13531">
    <property type="entry name" value="SBP_bac_11"/>
    <property type="match status" value="1"/>
</dbReference>
<protein>
    <recommendedName>
        <fullName evidence="3">VWFA domain-containing protein</fullName>
    </recommendedName>
</protein>
<keyword evidence="2" id="KW-0812">Transmembrane</keyword>
<evidence type="ECO:0000259" key="3">
    <source>
        <dbReference type="PROSITE" id="PS50234"/>
    </source>
</evidence>
<reference evidence="4 5" key="1">
    <citation type="submission" date="2020-08" db="EMBL/GenBank/DDBJ databases">
        <title>Genomic Encyclopedia of Type Strains, Phase IV (KMG-IV): sequencing the most valuable type-strain genomes for metagenomic binning, comparative biology and taxonomic classification.</title>
        <authorList>
            <person name="Goeker M."/>
        </authorList>
    </citation>
    <scope>NUCLEOTIDE SEQUENCE [LARGE SCALE GENOMIC DNA]</scope>
    <source>
        <strain evidence="4 5">DSM 44197</strain>
    </source>
</reference>
<evidence type="ECO:0000256" key="2">
    <source>
        <dbReference type="SAM" id="Phobius"/>
    </source>
</evidence>
<sequence>MTHPTDGGRSTRPPSAVGRRRRRGRRFPVAATVAALGSAALCATATVYAVEAVRGCDAPLVLDVAVAPRLAPAVAAVAGRFGRAGHEAGGRCVRAAVRAADPADVATLLSGRALPGPGTRRPDVWIPDSSLWPGRIPAGRRPAVGGPVAATPLVLVTVGASAPVTSWRPVLAADGRTRVRLPDPERDAAGMGVLVVARTLLGGSRDAGASFAALARTLRQGTLGDVRAGLTAAPGRPAVVVAPEQTVREHNRRSPAPAATAALPREGTVVLDHPFTVPRETEASPDRARAARLLERALRERSARAAFRREGFRDPGTASDALPVRALPVPADARIREIAQSWSRLALGSRMLSLIDVSGSMGAAVPGGGTRLQAVAEVSREGLALQPDDTELGQWLFATRLDGSRDWRETVPIGPLGERAGSATRRQLILSSLAALRHERGGGTGLYDTILAAYRHLIRTYRTDMVNTLLVFTDGGNDDPGGPSLDRTLRLLRAARDPVRPVQVVAIGVGPGVDTAALRRVTGVTGGGVYAARHAADIRQIFRTVTARRVCAPGC</sequence>
<name>A0A7W3LQN5_ACTNM</name>
<gene>
    <name evidence="4" type="ORF">HNR61_004164</name>
</gene>
<dbReference type="AlphaFoldDB" id="A0A7W3LQN5"/>
<dbReference type="SMART" id="SM00327">
    <property type="entry name" value="VWA"/>
    <property type="match status" value="1"/>
</dbReference>
<feature type="domain" description="VWFA" evidence="3">
    <location>
        <begin position="350"/>
        <end position="545"/>
    </location>
</feature>
<keyword evidence="5" id="KW-1185">Reference proteome</keyword>
<keyword evidence="2" id="KW-1133">Transmembrane helix</keyword>
<dbReference type="RefSeq" id="WP_182844806.1">
    <property type="nucleotide sequence ID" value="NZ_JACJIA010000005.1"/>
</dbReference>
<dbReference type="EMBL" id="JACJIA010000005">
    <property type="protein sequence ID" value="MBA8952518.1"/>
    <property type="molecule type" value="Genomic_DNA"/>
</dbReference>
<evidence type="ECO:0000313" key="5">
    <source>
        <dbReference type="Proteomes" id="UP000572680"/>
    </source>
</evidence>
<evidence type="ECO:0000313" key="4">
    <source>
        <dbReference type="EMBL" id="MBA8952518.1"/>
    </source>
</evidence>
<dbReference type="InterPro" id="IPR002035">
    <property type="entry name" value="VWF_A"/>
</dbReference>
<dbReference type="InterPro" id="IPR036465">
    <property type="entry name" value="vWFA_dom_sf"/>
</dbReference>
<dbReference type="Gene3D" id="3.40.50.410">
    <property type="entry name" value="von Willebrand factor, type A domain"/>
    <property type="match status" value="1"/>
</dbReference>
<dbReference type="PROSITE" id="PS50234">
    <property type="entry name" value="VWFA"/>
    <property type="match status" value="1"/>
</dbReference>
<dbReference type="SUPFAM" id="SSF53300">
    <property type="entry name" value="vWA-like"/>
    <property type="match status" value="1"/>
</dbReference>
<proteinExistence type="predicted"/>
<comment type="caution">
    <text evidence="4">The sequence shown here is derived from an EMBL/GenBank/DDBJ whole genome shotgun (WGS) entry which is preliminary data.</text>
</comment>
<evidence type="ECO:0000256" key="1">
    <source>
        <dbReference type="SAM" id="MobiDB-lite"/>
    </source>
</evidence>
<dbReference type="Proteomes" id="UP000572680">
    <property type="component" value="Unassembled WGS sequence"/>
</dbReference>
<feature type="transmembrane region" description="Helical" evidence="2">
    <location>
        <begin position="29"/>
        <end position="50"/>
    </location>
</feature>
<feature type="region of interest" description="Disordered" evidence="1">
    <location>
        <begin position="1"/>
        <end position="24"/>
    </location>
</feature>
<keyword evidence="2" id="KW-0472">Membrane</keyword>
<accession>A0A7W3LQN5</accession>
<organism evidence="4 5">
    <name type="scientific">Actinomadura namibiensis</name>
    <dbReference type="NCBI Taxonomy" id="182080"/>
    <lineage>
        <taxon>Bacteria</taxon>
        <taxon>Bacillati</taxon>
        <taxon>Actinomycetota</taxon>
        <taxon>Actinomycetes</taxon>
        <taxon>Streptosporangiales</taxon>
        <taxon>Thermomonosporaceae</taxon>
        <taxon>Actinomadura</taxon>
    </lineage>
</organism>